<proteinExistence type="predicted"/>
<organism evidence="1 2">
    <name type="scientific">Allacma fusca</name>
    <dbReference type="NCBI Taxonomy" id="39272"/>
    <lineage>
        <taxon>Eukaryota</taxon>
        <taxon>Metazoa</taxon>
        <taxon>Ecdysozoa</taxon>
        <taxon>Arthropoda</taxon>
        <taxon>Hexapoda</taxon>
        <taxon>Collembola</taxon>
        <taxon>Symphypleona</taxon>
        <taxon>Sminthuridae</taxon>
        <taxon>Allacma</taxon>
    </lineage>
</organism>
<keyword evidence="2" id="KW-1185">Reference proteome</keyword>
<gene>
    <name evidence="1" type="ORF">AFUS01_LOCUS16076</name>
</gene>
<protein>
    <submittedName>
        <fullName evidence="1">Uncharacterized protein</fullName>
    </submittedName>
</protein>
<evidence type="ECO:0000313" key="2">
    <source>
        <dbReference type="Proteomes" id="UP000708208"/>
    </source>
</evidence>
<reference evidence="1" key="1">
    <citation type="submission" date="2021-06" db="EMBL/GenBank/DDBJ databases">
        <authorList>
            <person name="Hodson N. C."/>
            <person name="Mongue J. A."/>
            <person name="Jaron S. K."/>
        </authorList>
    </citation>
    <scope>NUCLEOTIDE SEQUENCE</scope>
</reference>
<comment type="caution">
    <text evidence="1">The sequence shown here is derived from an EMBL/GenBank/DDBJ whole genome shotgun (WGS) entry which is preliminary data.</text>
</comment>
<dbReference type="Proteomes" id="UP000708208">
    <property type="component" value="Unassembled WGS sequence"/>
</dbReference>
<sequence length="15" mass="1740">MDWGKQWKSSTLSGE</sequence>
<dbReference type="EMBL" id="CAJVCH010145420">
    <property type="protein sequence ID" value="CAG7727223.1"/>
    <property type="molecule type" value="Genomic_DNA"/>
</dbReference>
<accession>A0A8J2JTP0</accession>
<name>A0A8J2JTP0_9HEXA</name>
<feature type="non-terminal residue" evidence="1">
    <location>
        <position position="1"/>
    </location>
</feature>
<evidence type="ECO:0000313" key="1">
    <source>
        <dbReference type="EMBL" id="CAG7727223.1"/>
    </source>
</evidence>